<dbReference type="Proteomes" id="UP000480548">
    <property type="component" value="Unassembled WGS sequence"/>
</dbReference>
<dbReference type="SUPFAM" id="SSF54695">
    <property type="entry name" value="POZ domain"/>
    <property type="match status" value="1"/>
</dbReference>
<feature type="domain" description="BTB" evidence="2">
    <location>
        <begin position="140"/>
        <end position="208"/>
    </location>
</feature>
<organism evidence="3 5">
    <name type="scientific">Orbilia oligospora</name>
    <name type="common">Nematode-trapping fungus</name>
    <name type="synonym">Arthrobotrys oligospora</name>
    <dbReference type="NCBI Taxonomy" id="2813651"/>
    <lineage>
        <taxon>Eukaryota</taxon>
        <taxon>Fungi</taxon>
        <taxon>Dikarya</taxon>
        <taxon>Ascomycota</taxon>
        <taxon>Pezizomycotina</taxon>
        <taxon>Orbiliomycetes</taxon>
        <taxon>Orbiliales</taxon>
        <taxon>Orbiliaceae</taxon>
        <taxon>Orbilia</taxon>
    </lineage>
</organism>
<dbReference type="Proteomes" id="UP000475325">
    <property type="component" value="Unassembled WGS sequence"/>
</dbReference>
<dbReference type="Gene3D" id="3.30.710.10">
    <property type="entry name" value="Potassium Channel Kv1.1, Chain A"/>
    <property type="match status" value="1"/>
</dbReference>
<reference evidence="5 6" key="1">
    <citation type="submission" date="2019-06" db="EMBL/GenBank/DDBJ databases">
        <authorList>
            <person name="Palmer J.M."/>
        </authorList>
    </citation>
    <scope>NUCLEOTIDE SEQUENCE [LARGE SCALE GENOMIC DNA]</scope>
    <source>
        <strain evidence="3 5">TWF102</strain>
        <strain evidence="4 6">TWF703</strain>
    </source>
</reference>
<evidence type="ECO:0000313" key="4">
    <source>
        <dbReference type="EMBL" id="KAF3146129.1"/>
    </source>
</evidence>
<protein>
    <recommendedName>
        <fullName evidence="2">BTB domain-containing protein</fullName>
    </recommendedName>
</protein>
<name>A0A7C8JB44_ORBOL</name>
<dbReference type="PROSITE" id="PS50097">
    <property type="entry name" value="BTB"/>
    <property type="match status" value="1"/>
</dbReference>
<feature type="region of interest" description="Disordered" evidence="1">
    <location>
        <begin position="1"/>
        <end position="30"/>
    </location>
</feature>
<evidence type="ECO:0000259" key="2">
    <source>
        <dbReference type="PROSITE" id="PS50097"/>
    </source>
</evidence>
<comment type="caution">
    <text evidence="3">The sequence shown here is derived from an EMBL/GenBank/DDBJ whole genome shotgun (WGS) entry which is preliminary data.</text>
</comment>
<evidence type="ECO:0000256" key="1">
    <source>
        <dbReference type="SAM" id="MobiDB-lite"/>
    </source>
</evidence>
<dbReference type="Pfam" id="PF00651">
    <property type="entry name" value="BTB"/>
    <property type="match status" value="1"/>
</dbReference>
<dbReference type="InterPro" id="IPR000210">
    <property type="entry name" value="BTB/POZ_dom"/>
</dbReference>
<evidence type="ECO:0000313" key="6">
    <source>
        <dbReference type="Proteomes" id="UP000480548"/>
    </source>
</evidence>
<dbReference type="EMBL" id="WIQW01000023">
    <property type="protein sequence ID" value="KAF3101619.1"/>
    <property type="molecule type" value="Genomic_DNA"/>
</dbReference>
<evidence type="ECO:0000313" key="5">
    <source>
        <dbReference type="Proteomes" id="UP000475325"/>
    </source>
</evidence>
<accession>A0A7C8JB44</accession>
<dbReference type="InterPro" id="IPR011333">
    <property type="entry name" value="SKP1/BTB/POZ_sf"/>
</dbReference>
<feature type="region of interest" description="Disordered" evidence="1">
    <location>
        <begin position="80"/>
        <end position="126"/>
    </location>
</feature>
<evidence type="ECO:0000313" key="3">
    <source>
        <dbReference type="EMBL" id="KAF3101619.1"/>
    </source>
</evidence>
<feature type="compositionally biased region" description="Polar residues" evidence="1">
    <location>
        <begin position="1"/>
        <end position="15"/>
    </location>
</feature>
<dbReference type="AlphaFoldDB" id="A0A7C8JB44"/>
<proteinExistence type="predicted"/>
<gene>
    <name evidence="3" type="ORF">TWF102_004861</name>
    <name evidence="4" type="ORF">TWF703_005675</name>
</gene>
<sequence>MEGADTQPSSPSSAIKTPDAPVVNLGETPAMDPTTERYFNDAFYHLTITISQPWNELVEQTLIGGDKLQRLFSMIHTEPKCSTAPEDSTSALLDTKNDSRDSVSAPLEASDNEDDEWLPNDDPDRNQTGFARLLGNPRFSDIELYVGPEKKLIKGHLAILAEKFEFFNSKAPDNCPWRPLKVDMTTFDYNSFQYILEYIYTGVISHPEHPSVVSEIYHQSLYLGVSRFTDHILDYIYELLETEIEYSDTISVEYIVTLIRGLQFRKITAPEARKRLKAIFELIVELVDFDKWLERDNFTSMLDEHPEVARVMLCSYSKNKLLKVRQEFAMAGIEDTIEHQKIIAKGYLPTVVGILNKGIADQRDSLEKLETTIKDLESHHEKLSK</sequence>
<dbReference type="EMBL" id="WIQZ01000003">
    <property type="protein sequence ID" value="KAF3146129.1"/>
    <property type="molecule type" value="Genomic_DNA"/>
</dbReference>
<feature type="compositionally biased region" description="Acidic residues" evidence="1">
    <location>
        <begin position="110"/>
        <end position="121"/>
    </location>
</feature>